<dbReference type="RefSeq" id="WP_101466336.1">
    <property type="nucleotide sequence ID" value="NZ_PJMW01000002.1"/>
</dbReference>
<dbReference type="OrthoDB" id="1491115at2"/>
<protein>
    <submittedName>
        <fullName evidence="1">Uncharacterized protein (DUF2252 family)</fullName>
    </submittedName>
</protein>
<organism evidence="1 2">
    <name type="scientific">Nocardia fluminea</name>
    <dbReference type="NCBI Taxonomy" id="134984"/>
    <lineage>
        <taxon>Bacteria</taxon>
        <taxon>Bacillati</taxon>
        <taxon>Actinomycetota</taxon>
        <taxon>Actinomycetes</taxon>
        <taxon>Mycobacteriales</taxon>
        <taxon>Nocardiaceae</taxon>
        <taxon>Nocardia</taxon>
    </lineage>
</organism>
<proteinExistence type="predicted"/>
<reference evidence="1 2" key="1">
    <citation type="submission" date="2017-12" db="EMBL/GenBank/DDBJ databases">
        <title>Sequencing the genomes of 1000 Actinobacteria strains.</title>
        <authorList>
            <person name="Klenk H.-P."/>
        </authorList>
    </citation>
    <scope>NUCLEOTIDE SEQUENCE [LARGE SCALE GENOMIC DNA]</scope>
    <source>
        <strain evidence="1 2">DSM 44489</strain>
    </source>
</reference>
<dbReference type="PANTHER" id="PTHR39441:SF1">
    <property type="entry name" value="DUF2252 DOMAIN-CONTAINING PROTEIN"/>
    <property type="match status" value="1"/>
</dbReference>
<dbReference type="PANTHER" id="PTHR39441">
    <property type="entry name" value="DUF2252 DOMAIN-CONTAINING PROTEIN"/>
    <property type="match status" value="1"/>
</dbReference>
<dbReference type="InterPro" id="IPR018721">
    <property type="entry name" value="DUF2252"/>
</dbReference>
<evidence type="ECO:0000313" key="1">
    <source>
        <dbReference type="EMBL" id="PKV80392.1"/>
    </source>
</evidence>
<gene>
    <name evidence="1" type="ORF">ATK86_4816</name>
</gene>
<dbReference type="AlphaFoldDB" id="A0A2N3VFK2"/>
<dbReference type="Proteomes" id="UP000233766">
    <property type="component" value="Unassembled WGS sequence"/>
</dbReference>
<evidence type="ECO:0000313" key="2">
    <source>
        <dbReference type="Proteomes" id="UP000233766"/>
    </source>
</evidence>
<accession>A0A2N3VFK2</accession>
<comment type="caution">
    <text evidence="1">The sequence shown here is derived from an EMBL/GenBank/DDBJ whole genome shotgun (WGS) entry which is preliminary data.</text>
</comment>
<name>A0A2N3VFK2_9NOCA</name>
<dbReference type="EMBL" id="PJMW01000002">
    <property type="protein sequence ID" value="PKV80392.1"/>
    <property type="molecule type" value="Genomic_DNA"/>
</dbReference>
<sequence length="452" mass="49245">MTTVEDFDRQAAEVGKAARKRVSRAALGEWKPEPGREDPVAILLKQNESRVPSLVPIRMARMAVSPFTFLRGAAAVLANDLGSGPDTGLVTQLCGDAHLSNFGLFGTPERNLVFDVNDFDETLPGPFEWDVKRLVASVAVAALGNGCSDEDAASAAEATARGYREGIEAMTEQDSLEIWYDRVDSDKVLELVQRKKGRKIAEKTIASAKRHTSLQALDKLTEPDAAGIPRIKSQPPLLVPITSPDAATVKSVFAEYRRTLPDHMRVLLNRYTFVEAAVKVVGVGSVGTRCFIALLMDKESGAPLFLQLKEAGTSVLEPYQKPSRYKHQGHRVVAGQRLMQAASDIFLGWATGPAGVHFYWRQFRDMKGSADIAGLTHRQLSNYGALCGAVLARAHCRSGDPLAIDAYIGGSEKFDTALSDFAMSYSDQTMADYRLLQAAIKDGRVELADNPY</sequence>
<dbReference type="Pfam" id="PF10009">
    <property type="entry name" value="DUF2252"/>
    <property type="match status" value="1"/>
</dbReference>
<keyword evidence="2" id="KW-1185">Reference proteome</keyword>